<dbReference type="PANTHER" id="PTHR25462:SF296">
    <property type="entry name" value="MEIOTIC P26, ISOFORM F"/>
    <property type="match status" value="1"/>
</dbReference>
<keyword evidence="3" id="KW-0862">Zinc</keyword>
<dbReference type="Pfam" id="PF00643">
    <property type="entry name" value="zf-B_box"/>
    <property type="match status" value="1"/>
</dbReference>
<dbReference type="CDD" id="cd22671">
    <property type="entry name" value="FHA_APTX-like"/>
    <property type="match status" value="1"/>
</dbReference>
<dbReference type="STRING" id="1890364.A0A2P6NSR6"/>
<reference evidence="8 9" key="1">
    <citation type="journal article" date="2018" name="Genome Biol. Evol.">
        <title>Multiple Roots of Fruiting Body Formation in Amoebozoa.</title>
        <authorList>
            <person name="Hillmann F."/>
            <person name="Forbes G."/>
            <person name="Novohradska S."/>
            <person name="Ferling I."/>
            <person name="Riege K."/>
            <person name="Groth M."/>
            <person name="Westermann M."/>
            <person name="Marz M."/>
            <person name="Spaller T."/>
            <person name="Winckler T."/>
            <person name="Schaap P."/>
            <person name="Glockner G."/>
        </authorList>
    </citation>
    <scope>NUCLEOTIDE SEQUENCE [LARGE SCALE GENOMIC DNA]</scope>
    <source>
        <strain evidence="8 9">Jena</strain>
    </source>
</reference>
<feature type="domain" description="RING-type" evidence="6">
    <location>
        <begin position="161"/>
        <end position="200"/>
    </location>
</feature>
<feature type="region of interest" description="Disordered" evidence="5">
    <location>
        <begin position="696"/>
        <end position="751"/>
    </location>
</feature>
<evidence type="ECO:0000256" key="2">
    <source>
        <dbReference type="ARBA" id="ARBA00022771"/>
    </source>
</evidence>
<dbReference type="InterPro" id="IPR000315">
    <property type="entry name" value="Znf_B-box"/>
</dbReference>
<dbReference type="SUPFAM" id="SSF57850">
    <property type="entry name" value="RING/U-box"/>
    <property type="match status" value="1"/>
</dbReference>
<organism evidence="8 9">
    <name type="scientific">Planoprotostelium fungivorum</name>
    <dbReference type="NCBI Taxonomy" id="1890364"/>
    <lineage>
        <taxon>Eukaryota</taxon>
        <taxon>Amoebozoa</taxon>
        <taxon>Evosea</taxon>
        <taxon>Variosea</taxon>
        <taxon>Cavosteliida</taxon>
        <taxon>Cavosteliaceae</taxon>
        <taxon>Planoprotostelium</taxon>
    </lineage>
</organism>
<dbReference type="PANTHER" id="PTHR25462">
    <property type="entry name" value="BONUS, ISOFORM C-RELATED"/>
    <property type="match status" value="1"/>
</dbReference>
<dbReference type="SUPFAM" id="SSF49879">
    <property type="entry name" value="SMAD/FHA domain"/>
    <property type="match status" value="1"/>
</dbReference>
<accession>A0A2P6NSR6</accession>
<dbReference type="InterPro" id="IPR018957">
    <property type="entry name" value="Znf_C3HC4_RING-type"/>
</dbReference>
<feature type="compositionally biased region" description="Polar residues" evidence="5">
    <location>
        <begin position="705"/>
        <end position="714"/>
    </location>
</feature>
<dbReference type="EMBL" id="MDYQ01000024">
    <property type="protein sequence ID" value="PRP87001.1"/>
    <property type="molecule type" value="Genomic_DNA"/>
</dbReference>
<dbReference type="CDD" id="cd16449">
    <property type="entry name" value="RING-HC"/>
    <property type="match status" value="1"/>
</dbReference>
<keyword evidence="9" id="KW-1185">Reference proteome</keyword>
<comment type="caution">
    <text evidence="8">The sequence shown here is derived from an EMBL/GenBank/DDBJ whole genome shotgun (WGS) entry which is preliminary data.</text>
</comment>
<dbReference type="Pfam" id="PF00097">
    <property type="entry name" value="zf-C3HC4"/>
    <property type="match status" value="1"/>
</dbReference>
<dbReference type="AlphaFoldDB" id="A0A2P6NSR6"/>
<feature type="region of interest" description="Disordered" evidence="5">
    <location>
        <begin position="767"/>
        <end position="795"/>
    </location>
</feature>
<keyword evidence="1" id="KW-0479">Metal-binding</keyword>
<gene>
    <name evidence="8" type="ORF">PROFUN_04983</name>
</gene>
<dbReference type="PROSITE" id="PS00518">
    <property type="entry name" value="ZF_RING_1"/>
    <property type="match status" value="1"/>
</dbReference>
<dbReference type="Gene3D" id="3.30.40.10">
    <property type="entry name" value="Zinc/RING finger domain, C3HC4 (zinc finger)"/>
    <property type="match status" value="1"/>
</dbReference>
<keyword evidence="2 4" id="KW-0863">Zinc-finger</keyword>
<protein>
    <submittedName>
        <fullName evidence="8">Uncharacterized protein</fullName>
    </submittedName>
</protein>
<feature type="domain" description="B box-type" evidence="7">
    <location>
        <begin position="228"/>
        <end position="274"/>
    </location>
</feature>
<dbReference type="PROSITE" id="PS50119">
    <property type="entry name" value="ZF_BBOX"/>
    <property type="match status" value="1"/>
</dbReference>
<evidence type="ECO:0000259" key="6">
    <source>
        <dbReference type="PROSITE" id="PS50089"/>
    </source>
</evidence>
<dbReference type="InterPro" id="IPR013083">
    <property type="entry name" value="Znf_RING/FYVE/PHD"/>
</dbReference>
<evidence type="ECO:0000259" key="7">
    <source>
        <dbReference type="PROSITE" id="PS50119"/>
    </source>
</evidence>
<dbReference type="PROSITE" id="PS50089">
    <property type="entry name" value="ZF_RING_2"/>
    <property type="match status" value="1"/>
</dbReference>
<evidence type="ECO:0000256" key="3">
    <source>
        <dbReference type="ARBA" id="ARBA00022833"/>
    </source>
</evidence>
<dbReference type="InterPro" id="IPR017907">
    <property type="entry name" value="Znf_RING_CS"/>
</dbReference>
<evidence type="ECO:0000256" key="1">
    <source>
        <dbReference type="ARBA" id="ARBA00022723"/>
    </source>
</evidence>
<dbReference type="InterPro" id="IPR047153">
    <property type="entry name" value="TRIM45/56/19-like"/>
</dbReference>
<dbReference type="SMART" id="SM00336">
    <property type="entry name" value="BBOX"/>
    <property type="match status" value="1"/>
</dbReference>
<feature type="region of interest" description="Disordered" evidence="5">
    <location>
        <begin position="46"/>
        <end position="87"/>
    </location>
</feature>
<evidence type="ECO:0000256" key="5">
    <source>
        <dbReference type="SAM" id="MobiDB-lite"/>
    </source>
</evidence>
<evidence type="ECO:0000256" key="4">
    <source>
        <dbReference type="PROSITE-ProRule" id="PRU00024"/>
    </source>
</evidence>
<dbReference type="Gene3D" id="2.60.200.20">
    <property type="match status" value="1"/>
</dbReference>
<dbReference type="InterPro" id="IPR001841">
    <property type="entry name" value="Znf_RING"/>
</dbReference>
<evidence type="ECO:0000313" key="9">
    <source>
        <dbReference type="Proteomes" id="UP000241769"/>
    </source>
</evidence>
<name>A0A2P6NSR6_9EUKA</name>
<dbReference type="InParanoid" id="A0A2P6NSR6"/>
<proteinExistence type="predicted"/>
<feature type="region of interest" description="Disordered" evidence="5">
    <location>
        <begin position="1"/>
        <end position="21"/>
    </location>
</feature>
<sequence length="998" mass="112232">MRSDRPRGGPQQPHPTRFSFNNRQQLLNITRLQSFASTLTPLQIRGLIPNDKPQPSPKTVLDTGSPPPSLYEEDLRPTLAPGGQKPPEELISIMQNIIGPSISVEELTILLLGAGNDVQIALNHWAQRQESRESSGSTSPSIDEVSALERVISEVGEEIECSLCLAYFDNPISLDCLHSFCSSCVERIADDDSVTCPTCSVVTPLEDGITSLAQNRYLANIVDMIKNAPMRKCGGCQKTSISAFCKNCRQFLCADCNQEIHSEPSKKRHRVRKFGPEKRSPVSCIEETSSDSVELKKRIEYDSCQPMFQEWIDGLWMTPFRFKQSISTEKFRLLYLPYYHFQVSATVHCRYEYLMEDYSSTVRVRWQQKAESSHQNVDFFVPAYGLDGLPGRDFFEPIDPTSISECEASLNEATDIYPFRVDVHEAWESHWREKMNFDQEERCKRQTGGRIRSFQMTSHVHEKSSRRVFLPVYMCTYRYLGIDYYFAINAATGAVNGERPHSTLKPMLTGLSILQCIAVLHRFVVESVGPVKLHDACSTDTMLKKSKNTPDFQPVRDPLFIFASFLASSQSPPPIQHPPLHEIARTSSSSRMIPIKRFRKEKIESLTPPSFEIEGKKLRIGRNDLSKDDRRISRKHLVIRVEDGIAFARSVGTNTCYISKAGGIQKQMAKSVKQEVQPGDTIYLLKEEYPVQIERRSGGAEHNEMSSTQNSVIDSGSEIMDSEEDSPGNTTVMLGSGNHTPRSPLSNARLSPNLDANAAAYQLIQKMDRSRTMDRDDEVESEASGYSDDDHSDDDDFATKFSRLRKRVEAELEQCSEAADQMEKLAERIAMFHSGVQLRKELLCSTSKLSTLSIDTLKLEMQVIERDRSMSVHQEYKPDPVAILMRNTSLSPRMMASDGSVGAPAITKEQMQRRDATSLPPPTGEAVIFHIPIFLGVFLTVHPAVAQQTSHPEIKRGRAPSMGVKKSSGLRAWSQAHFNTARPKARPKSVEFSHSVVD</sequence>
<dbReference type="SMART" id="SM00184">
    <property type="entry name" value="RING"/>
    <property type="match status" value="1"/>
</dbReference>
<dbReference type="InterPro" id="IPR008984">
    <property type="entry name" value="SMAD_FHA_dom_sf"/>
</dbReference>
<dbReference type="GO" id="GO:0008270">
    <property type="term" value="F:zinc ion binding"/>
    <property type="evidence" value="ECO:0007669"/>
    <property type="project" value="UniProtKB-KW"/>
</dbReference>
<evidence type="ECO:0000313" key="8">
    <source>
        <dbReference type="EMBL" id="PRP87001.1"/>
    </source>
</evidence>
<feature type="compositionally biased region" description="Polar residues" evidence="5">
    <location>
        <begin position="727"/>
        <end position="750"/>
    </location>
</feature>
<dbReference type="OrthoDB" id="15327at2759"/>
<dbReference type="Proteomes" id="UP000241769">
    <property type="component" value="Unassembled WGS sequence"/>
</dbReference>
<dbReference type="CDD" id="cd19757">
    <property type="entry name" value="Bbox1"/>
    <property type="match status" value="1"/>
</dbReference>